<evidence type="ECO:0000313" key="3">
    <source>
        <dbReference type="Proteomes" id="UP000193920"/>
    </source>
</evidence>
<protein>
    <submittedName>
        <fullName evidence="2">Uncharacterized protein</fullName>
    </submittedName>
</protein>
<accession>A0A1Y2B5E3</accession>
<reference evidence="2 3" key="1">
    <citation type="submission" date="2016-08" db="EMBL/GenBank/DDBJ databases">
        <title>A Parts List for Fungal Cellulosomes Revealed by Comparative Genomics.</title>
        <authorList>
            <consortium name="DOE Joint Genome Institute"/>
            <person name="Haitjema C.H."/>
            <person name="Gilmore S.P."/>
            <person name="Henske J.K."/>
            <person name="Solomon K.V."/>
            <person name="De Groot R."/>
            <person name="Kuo A."/>
            <person name="Mondo S.J."/>
            <person name="Salamov A.A."/>
            <person name="Labutti K."/>
            <person name="Zhao Z."/>
            <person name="Chiniquy J."/>
            <person name="Barry K."/>
            <person name="Brewer H.M."/>
            <person name="Purvine S.O."/>
            <person name="Wright A.T."/>
            <person name="Boxma B."/>
            <person name="Van Alen T."/>
            <person name="Hackstein J.H."/>
            <person name="Baker S.E."/>
            <person name="Grigoriev I.V."/>
            <person name="O'Malley M.A."/>
        </authorList>
    </citation>
    <scope>NUCLEOTIDE SEQUENCE [LARGE SCALE GENOMIC DNA]</scope>
    <source>
        <strain evidence="2 3">G1</strain>
    </source>
</reference>
<name>A0A1Y2B5E3_9FUNG</name>
<comment type="caution">
    <text evidence="2">The sequence shown here is derived from an EMBL/GenBank/DDBJ whole genome shotgun (WGS) entry which is preliminary data.</text>
</comment>
<feature type="transmembrane region" description="Helical" evidence="1">
    <location>
        <begin position="45"/>
        <end position="67"/>
    </location>
</feature>
<sequence>MNENNEFNANIQYIPYILSNLTYIRLREWASKIFSIFNPEITNIFFFYSILGVYVILTLYIYTVFFYHLQANGRYLVQYISYSLVYNYLTLCTYICHRADFISGISNCGTVSNNIL</sequence>
<dbReference type="EMBL" id="MCOG01000176">
    <property type="protein sequence ID" value="ORY30061.1"/>
    <property type="molecule type" value="Genomic_DNA"/>
</dbReference>
<gene>
    <name evidence="2" type="ORF">LY90DRAFT_512732</name>
</gene>
<dbReference type="Proteomes" id="UP000193920">
    <property type="component" value="Unassembled WGS sequence"/>
</dbReference>
<keyword evidence="1" id="KW-1133">Transmembrane helix</keyword>
<keyword evidence="1" id="KW-0472">Membrane</keyword>
<proteinExistence type="predicted"/>
<keyword evidence="1" id="KW-0812">Transmembrane</keyword>
<evidence type="ECO:0000313" key="2">
    <source>
        <dbReference type="EMBL" id="ORY30061.1"/>
    </source>
</evidence>
<dbReference type="AlphaFoldDB" id="A0A1Y2B5E3"/>
<organism evidence="2 3">
    <name type="scientific">Neocallimastix californiae</name>
    <dbReference type="NCBI Taxonomy" id="1754190"/>
    <lineage>
        <taxon>Eukaryota</taxon>
        <taxon>Fungi</taxon>
        <taxon>Fungi incertae sedis</taxon>
        <taxon>Chytridiomycota</taxon>
        <taxon>Chytridiomycota incertae sedis</taxon>
        <taxon>Neocallimastigomycetes</taxon>
        <taxon>Neocallimastigales</taxon>
        <taxon>Neocallimastigaceae</taxon>
        <taxon>Neocallimastix</taxon>
    </lineage>
</organism>
<evidence type="ECO:0000256" key="1">
    <source>
        <dbReference type="SAM" id="Phobius"/>
    </source>
</evidence>
<keyword evidence="3" id="KW-1185">Reference proteome</keyword>